<evidence type="ECO:0008006" key="4">
    <source>
        <dbReference type="Google" id="ProtNLM"/>
    </source>
</evidence>
<feature type="region of interest" description="Disordered" evidence="1">
    <location>
        <begin position="167"/>
        <end position="193"/>
    </location>
</feature>
<accession>A0A6J4JX63</accession>
<dbReference type="InterPro" id="IPR016186">
    <property type="entry name" value="C-type_lectin-like/link_sf"/>
</dbReference>
<keyword evidence="2" id="KW-0732">Signal</keyword>
<feature type="compositionally biased region" description="Polar residues" evidence="1">
    <location>
        <begin position="128"/>
        <end position="141"/>
    </location>
</feature>
<dbReference type="SUPFAM" id="SSF56436">
    <property type="entry name" value="C-type lectin-like"/>
    <property type="match status" value="1"/>
</dbReference>
<organism evidence="3">
    <name type="scientific">uncultured Acetobacteraceae bacterium</name>
    <dbReference type="NCBI Taxonomy" id="169975"/>
    <lineage>
        <taxon>Bacteria</taxon>
        <taxon>Pseudomonadati</taxon>
        <taxon>Pseudomonadota</taxon>
        <taxon>Alphaproteobacteria</taxon>
        <taxon>Acetobacterales</taxon>
        <taxon>Acetobacteraceae</taxon>
        <taxon>environmental samples</taxon>
    </lineage>
</organism>
<evidence type="ECO:0000313" key="3">
    <source>
        <dbReference type="EMBL" id="CAA9290000.1"/>
    </source>
</evidence>
<dbReference type="EMBL" id="CADCTG010000364">
    <property type="protein sequence ID" value="CAA9290000.1"/>
    <property type="molecule type" value="Genomic_DNA"/>
</dbReference>
<evidence type="ECO:0000256" key="1">
    <source>
        <dbReference type="SAM" id="MobiDB-lite"/>
    </source>
</evidence>
<dbReference type="AlphaFoldDB" id="A0A6J4JX63"/>
<name>A0A6J4JX63_9PROT</name>
<feature type="signal peptide" evidence="2">
    <location>
        <begin position="1"/>
        <end position="24"/>
    </location>
</feature>
<dbReference type="Gene3D" id="3.10.100.10">
    <property type="entry name" value="Mannose-Binding Protein A, subunit A"/>
    <property type="match status" value="1"/>
</dbReference>
<dbReference type="InterPro" id="IPR016187">
    <property type="entry name" value="CTDL_fold"/>
</dbReference>
<reference evidence="3" key="1">
    <citation type="submission" date="2020-02" db="EMBL/GenBank/DDBJ databases">
        <authorList>
            <person name="Meier V. D."/>
        </authorList>
    </citation>
    <scope>NUCLEOTIDE SEQUENCE</scope>
    <source>
        <strain evidence="3">AVDCRST_MAG08</strain>
    </source>
</reference>
<sequence>MTRTIQVVAPAALLWLGLCAGAQAQQQPMGFFVTSANPGKGADLGGLAGADAHCQSLARAAGAGNRTWRAYLSTGGASPVNARDRIGRGPWSNAKGEVVARDVAHLHGENNLTLQTALNEKGEPVNGRRQSPNTHDILTGSQADGTAFAGAEDRTCANWTSGGDGAAMVGHHDREGLRDDAPSRSWNASHPSRGCGMEALRGTGGAGLFYCFAAD</sequence>
<evidence type="ECO:0000256" key="2">
    <source>
        <dbReference type="SAM" id="SignalP"/>
    </source>
</evidence>
<gene>
    <name evidence="3" type="ORF">AVDCRST_MAG08-4529</name>
</gene>
<feature type="chain" id="PRO_5026914191" description="Lectin" evidence="2">
    <location>
        <begin position="25"/>
        <end position="215"/>
    </location>
</feature>
<feature type="region of interest" description="Disordered" evidence="1">
    <location>
        <begin position="121"/>
        <end position="141"/>
    </location>
</feature>
<protein>
    <recommendedName>
        <fullName evidence="4">Lectin</fullName>
    </recommendedName>
</protein>
<feature type="compositionally biased region" description="Basic and acidic residues" evidence="1">
    <location>
        <begin position="170"/>
        <end position="182"/>
    </location>
</feature>
<proteinExistence type="predicted"/>